<proteinExistence type="predicted"/>
<comment type="caution">
    <text evidence="2">The sequence shown here is derived from an EMBL/GenBank/DDBJ whole genome shotgun (WGS) entry which is preliminary data.</text>
</comment>
<gene>
    <name evidence="2" type="ORF">ASZ90_001693</name>
</gene>
<keyword evidence="1" id="KW-0812">Transmembrane</keyword>
<sequence>MKMKSSRGILGNVCLSVSILVIYGLLGYRIYVMYSEGIWLDWAVGNAVPDSVVWTVIGMRPSILKSMAIWLLSQDILLYMLPFPILLAVLDRWPGGDDRVS</sequence>
<protein>
    <submittedName>
        <fullName evidence="2">Uncharacterized protein</fullName>
    </submittedName>
</protein>
<evidence type="ECO:0000256" key="1">
    <source>
        <dbReference type="SAM" id="Phobius"/>
    </source>
</evidence>
<reference evidence="2" key="1">
    <citation type="journal article" date="2015" name="Proc. Natl. Acad. Sci. U.S.A.">
        <title>Networks of energetic and metabolic interactions define dynamics in microbial communities.</title>
        <authorList>
            <person name="Embree M."/>
            <person name="Liu J.K."/>
            <person name="Al-Bassam M.M."/>
            <person name="Zengler K."/>
        </authorList>
    </citation>
    <scope>NUCLEOTIDE SEQUENCE</scope>
</reference>
<dbReference type="AlphaFoldDB" id="A0A0W8G5K7"/>
<evidence type="ECO:0000313" key="2">
    <source>
        <dbReference type="EMBL" id="KUG28452.1"/>
    </source>
</evidence>
<feature type="transmembrane region" description="Helical" evidence="1">
    <location>
        <begin position="9"/>
        <end position="31"/>
    </location>
</feature>
<name>A0A0W8G5K7_9ZZZZ</name>
<keyword evidence="1" id="KW-0472">Membrane</keyword>
<dbReference type="EMBL" id="LNQE01000219">
    <property type="protein sequence ID" value="KUG28452.1"/>
    <property type="molecule type" value="Genomic_DNA"/>
</dbReference>
<keyword evidence="1" id="KW-1133">Transmembrane helix</keyword>
<organism evidence="2">
    <name type="scientific">hydrocarbon metagenome</name>
    <dbReference type="NCBI Taxonomy" id="938273"/>
    <lineage>
        <taxon>unclassified sequences</taxon>
        <taxon>metagenomes</taxon>
        <taxon>ecological metagenomes</taxon>
    </lineage>
</organism>
<feature type="transmembrane region" description="Helical" evidence="1">
    <location>
        <begin position="69"/>
        <end position="90"/>
    </location>
</feature>
<accession>A0A0W8G5K7</accession>